<dbReference type="PROSITE" id="PS01125">
    <property type="entry name" value="ROK"/>
    <property type="match status" value="1"/>
</dbReference>
<dbReference type="GO" id="GO:0005524">
    <property type="term" value="F:ATP binding"/>
    <property type="evidence" value="ECO:0007669"/>
    <property type="project" value="UniProtKB-KW"/>
</dbReference>
<dbReference type="EMBL" id="JACHGH010000005">
    <property type="protein sequence ID" value="MBB6453654.1"/>
    <property type="molecule type" value="Genomic_DNA"/>
</dbReference>
<dbReference type="InterPro" id="IPR043129">
    <property type="entry name" value="ATPase_NBD"/>
</dbReference>
<keyword evidence="9" id="KW-0460">Magnesium</keyword>
<dbReference type="Gene3D" id="3.30.420.40">
    <property type="match status" value="2"/>
</dbReference>
<comment type="similarity">
    <text evidence="2">Belongs to the ROK (NagC/XylR) family.</text>
</comment>
<keyword evidence="7" id="KW-0862">Zinc</keyword>
<dbReference type="SUPFAM" id="SSF53067">
    <property type="entry name" value="Actin-like ATPase domain"/>
    <property type="match status" value="1"/>
</dbReference>
<keyword evidence="14" id="KW-1185">Reference proteome</keyword>
<keyword evidence="3 13" id="KW-0808">Transferase</keyword>
<keyword evidence="8" id="KW-0067">ATP-binding</keyword>
<dbReference type="InterPro" id="IPR000600">
    <property type="entry name" value="ROK"/>
</dbReference>
<evidence type="ECO:0000313" key="13">
    <source>
        <dbReference type="EMBL" id="MBB6453654.1"/>
    </source>
</evidence>
<keyword evidence="5" id="KW-0547">Nucleotide-binding</keyword>
<dbReference type="Proteomes" id="UP000581688">
    <property type="component" value="Unassembled WGS sequence"/>
</dbReference>
<dbReference type="RefSeq" id="WP_174495998.1">
    <property type="nucleotide sequence ID" value="NZ_CADDWK010000005.1"/>
</dbReference>
<evidence type="ECO:0000256" key="12">
    <source>
        <dbReference type="ARBA" id="ARBA00048451"/>
    </source>
</evidence>
<evidence type="ECO:0000256" key="2">
    <source>
        <dbReference type="ARBA" id="ARBA00006479"/>
    </source>
</evidence>
<evidence type="ECO:0000256" key="5">
    <source>
        <dbReference type="ARBA" id="ARBA00022741"/>
    </source>
</evidence>
<comment type="caution">
    <text evidence="13">The sequence shown here is derived from an EMBL/GenBank/DDBJ whole genome shotgun (WGS) entry which is preliminary data.</text>
</comment>
<dbReference type="FunFam" id="3.30.420.40:FF:000136">
    <property type="entry name" value="Putative fructokinase"/>
    <property type="match status" value="1"/>
</dbReference>
<evidence type="ECO:0000256" key="1">
    <source>
        <dbReference type="ARBA" id="ARBA00001946"/>
    </source>
</evidence>
<comment type="cofactor">
    <cofactor evidence="1">
        <name>Mg(2+)</name>
        <dbReference type="ChEBI" id="CHEBI:18420"/>
    </cofactor>
</comment>
<dbReference type="CDD" id="cd24067">
    <property type="entry name" value="ASKHA_NBD_ROK_BsFRK-like"/>
    <property type="match status" value="1"/>
</dbReference>
<sequence length="292" mass="31785">MLYGAIEAGGTKFVCAVGNEKGELLEKAIIDTTTPEKTLEQIKTFYLGKDIVACGVGSFGPIDVNKESPTYGYIMNTPKIKWQKFNLLGELKKLLGVPLAFDSDVNVAAVGEKLLGAGRDVNSCLYMTIGTGIGAGLYVEGSTLSGLSHPEMGHILLKRHPEDSDFTGFCPFHGADCFEGLAAGPAIEKRWDKKGNELGVDHEAWRLEAYYIAQALMNYILIVSPEKIVLGGGVMKQKQLFPLIFDELIEKLNGYLDFPQLTRENISRYIVSPELGDEAGVKGALMTAVKML</sequence>
<dbReference type="InterPro" id="IPR049874">
    <property type="entry name" value="ROK_cs"/>
</dbReference>
<dbReference type="EC" id="2.7.1.4" evidence="11"/>
<keyword evidence="4" id="KW-0479">Metal-binding</keyword>
<evidence type="ECO:0000313" key="14">
    <source>
        <dbReference type="Proteomes" id="UP000581688"/>
    </source>
</evidence>
<dbReference type="GO" id="GO:0008865">
    <property type="term" value="F:fructokinase activity"/>
    <property type="evidence" value="ECO:0007669"/>
    <property type="project" value="UniProtKB-EC"/>
</dbReference>
<dbReference type="FunFam" id="3.30.420.40:FF:000153">
    <property type="entry name" value="Putative fructokinase"/>
    <property type="match status" value="1"/>
</dbReference>
<dbReference type="InterPro" id="IPR051804">
    <property type="entry name" value="Carb_Metab_Reg_Kinase/Isom"/>
</dbReference>
<evidence type="ECO:0000256" key="6">
    <source>
        <dbReference type="ARBA" id="ARBA00022777"/>
    </source>
</evidence>
<dbReference type="Pfam" id="PF00480">
    <property type="entry name" value="ROK"/>
    <property type="match status" value="1"/>
</dbReference>
<dbReference type="PANTHER" id="PTHR42742:SF3">
    <property type="entry name" value="FRUCTOKINASE"/>
    <property type="match status" value="1"/>
</dbReference>
<accession>A0A841Q5J2</accession>
<evidence type="ECO:0000256" key="3">
    <source>
        <dbReference type="ARBA" id="ARBA00022679"/>
    </source>
</evidence>
<evidence type="ECO:0000256" key="10">
    <source>
        <dbReference type="ARBA" id="ARBA00023277"/>
    </source>
</evidence>
<reference evidence="13 14" key="1">
    <citation type="submission" date="2020-08" db="EMBL/GenBank/DDBJ databases">
        <title>Genomic Encyclopedia of Type Strains, Phase IV (KMG-IV): sequencing the most valuable type-strain genomes for metagenomic binning, comparative biology and taxonomic classification.</title>
        <authorList>
            <person name="Goeker M."/>
        </authorList>
    </citation>
    <scope>NUCLEOTIDE SEQUENCE [LARGE SCALE GENOMIC DNA]</scope>
    <source>
        <strain evidence="13 14">DSM 19612</strain>
    </source>
</reference>
<evidence type="ECO:0000256" key="8">
    <source>
        <dbReference type="ARBA" id="ARBA00022840"/>
    </source>
</evidence>
<protein>
    <recommendedName>
        <fullName evidence="11">fructokinase</fullName>
        <ecNumber evidence="11">2.7.1.4</ecNumber>
    </recommendedName>
</protein>
<comment type="catalytic activity">
    <reaction evidence="12">
        <text>D-fructose + ATP = D-fructose 6-phosphate + ADP + H(+)</text>
        <dbReference type="Rhea" id="RHEA:16125"/>
        <dbReference type="ChEBI" id="CHEBI:15378"/>
        <dbReference type="ChEBI" id="CHEBI:30616"/>
        <dbReference type="ChEBI" id="CHEBI:37721"/>
        <dbReference type="ChEBI" id="CHEBI:61527"/>
        <dbReference type="ChEBI" id="CHEBI:456216"/>
        <dbReference type="EC" id="2.7.1.4"/>
    </reaction>
</comment>
<keyword evidence="6 13" id="KW-0418">Kinase</keyword>
<keyword evidence="10" id="KW-0119">Carbohydrate metabolism</keyword>
<organism evidence="13 14">
    <name type="scientific">Salirhabdus euzebyi</name>
    <dbReference type="NCBI Taxonomy" id="394506"/>
    <lineage>
        <taxon>Bacteria</taxon>
        <taxon>Bacillati</taxon>
        <taxon>Bacillota</taxon>
        <taxon>Bacilli</taxon>
        <taxon>Bacillales</taxon>
        <taxon>Bacillaceae</taxon>
        <taxon>Salirhabdus</taxon>
    </lineage>
</organism>
<evidence type="ECO:0000256" key="11">
    <source>
        <dbReference type="ARBA" id="ARBA00038887"/>
    </source>
</evidence>
<dbReference type="AlphaFoldDB" id="A0A841Q5J2"/>
<gene>
    <name evidence="13" type="ORF">HNQ94_002103</name>
</gene>
<evidence type="ECO:0000256" key="4">
    <source>
        <dbReference type="ARBA" id="ARBA00022723"/>
    </source>
</evidence>
<dbReference type="PANTHER" id="PTHR42742">
    <property type="entry name" value="TRANSCRIPTIONAL REPRESSOR MPRA"/>
    <property type="match status" value="1"/>
</dbReference>
<proteinExistence type="inferred from homology"/>
<name>A0A841Q5J2_9BACI</name>
<dbReference type="GO" id="GO:0046872">
    <property type="term" value="F:metal ion binding"/>
    <property type="evidence" value="ECO:0007669"/>
    <property type="project" value="UniProtKB-KW"/>
</dbReference>
<evidence type="ECO:0000256" key="9">
    <source>
        <dbReference type="ARBA" id="ARBA00022842"/>
    </source>
</evidence>
<evidence type="ECO:0000256" key="7">
    <source>
        <dbReference type="ARBA" id="ARBA00022833"/>
    </source>
</evidence>